<evidence type="ECO:0000259" key="1">
    <source>
        <dbReference type="Pfam" id="PF11611"/>
    </source>
</evidence>
<feature type="domain" description="DUF4352" evidence="1">
    <location>
        <begin position="152"/>
        <end position="232"/>
    </location>
</feature>
<evidence type="ECO:0000313" key="2">
    <source>
        <dbReference type="EMBL" id="NWO23753.1"/>
    </source>
</evidence>
<dbReference type="RefSeq" id="WP_009644058.1">
    <property type="nucleotide sequence ID" value="NZ_CAJPUB010000002.1"/>
</dbReference>
<dbReference type="AlphaFoldDB" id="A0A7Y8VSE5"/>
<organism evidence="2 3">
    <name type="scientific">Mogibacterium timidum</name>
    <dbReference type="NCBI Taxonomy" id="35519"/>
    <lineage>
        <taxon>Bacteria</taxon>
        <taxon>Bacillati</taxon>
        <taxon>Bacillota</taxon>
        <taxon>Clostridia</taxon>
        <taxon>Peptostreptococcales</taxon>
        <taxon>Anaerovoracaceae</taxon>
        <taxon>Mogibacterium</taxon>
    </lineage>
</organism>
<reference evidence="2 3" key="1">
    <citation type="submission" date="2020-06" db="EMBL/GenBank/DDBJ databases">
        <title>Mogibacterium timidum strain W9173 genomic sequence.</title>
        <authorList>
            <person name="Wade W.G."/>
            <person name="Johnston C.D."/>
            <person name="Chen T."/>
            <person name="Dewhirst F.E."/>
        </authorList>
    </citation>
    <scope>NUCLEOTIDE SEQUENCE [LARGE SCALE GENOMIC DNA]</scope>
    <source>
        <strain evidence="2 3">W9173</strain>
    </source>
</reference>
<comment type="caution">
    <text evidence="2">The sequence shown here is derived from an EMBL/GenBank/DDBJ whole genome shotgun (WGS) entry which is preliminary data.</text>
</comment>
<dbReference type="EMBL" id="JABXYR010000002">
    <property type="protein sequence ID" value="NWO23753.1"/>
    <property type="molecule type" value="Genomic_DNA"/>
</dbReference>
<dbReference type="Pfam" id="PF11611">
    <property type="entry name" value="DUF4352"/>
    <property type="match status" value="1"/>
</dbReference>
<dbReference type="PROSITE" id="PS51257">
    <property type="entry name" value="PROKAR_LIPOPROTEIN"/>
    <property type="match status" value="1"/>
</dbReference>
<proteinExistence type="predicted"/>
<sequence>MSVISRRSIKVPFVALLIVVFGFALAGCSSDLRESDINDLYAHPEDYKGRRIANLTMQVVGVDKKDGEVQLRAFENIRKTEHPTLVIVKDADVDYQEYEFIKVKGKVAGKVKVKDESGSNVTAVQIQAEKISKIKSTDAFPAEDTVRVDSMIKKNGVTATIKKIDFTKESTRVYLSIKNRTDKRVEVYPDQSLIEQDSKDYEADMGNYFYEDVQLSNTVKAGETITGVVVFERIDPNLPFTFAFEGADHKHSEFEISFNFAKQ</sequence>
<accession>A0A7Y8VSE5</accession>
<dbReference type="Proteomes" id="UP000526307">
    <property type="component" value="Unassembled WGS sequence"/>
</dbReference>
<name>A0A7Y8VSE5_9FIRM</name>
<keyword evidence="3" id="KW-1185">Reference proteome</keyword>
<gene>
    <name evidence="2" type="ORF">HW270_06710</name>
</gene>
<dbReference type="InterPro" id="IPR029051">
    <property type="entry name" value="DUF4352"/>
</dbReference>
<evidence type="ECO:0000313" key="3">
    <source>
        <dbReference type="Proteomes" id="UP000526307"/>
    </source>
</evidence>
<protein>
    <submittedName>
        <fullName evidence="2">DUF4352 domain-containing protein</fullName>
    </submittedName>
</protein>